<gene>
    <name evidence="2" type="primary">psme4b</name>
    <name evidence="2" type="ORF">E2C01_027223</name>
</gene>
<evidence type="ECO:0000313" key="2">
    <source>
        <dbReference type="EMBL" id="MPC33856.1"/>
    </source>
</evidence>
<dbReference type="GO" id="GO:0070628">
    <property type="term" value="F:proteasome binding"/>
    <property type="evidence" value="ECO:0007669"/>
    <property type="project" value="InterPro"/>
</dbReference>
<dbReference type="InterPro" id="IPR035309">
    <property type="entry name" value="PSME4"/>
</dbReference>
<dbReference type="OrthoDB" id="17907at2759"/>
<proteinExistence type="predicted"/>
<dbReference type="Proteomes" id="UP000324222">
    <property type="component" value="Unassembled WGS sequence"/>
</dbReference>
<dbReference type="GO" id="GO:0010499">
    <property type="term" value="P:proteasomal ubiquitin-independent protein catabolic process"/>
    <property type="evidence" value="ECO:0007669"/>
    <property type="project" value="TreeGrafter"/>
</dbReference>
<comment type="caution">
    <text evidence="2">The sequence shown here is derived from an EMBL/GenBank/DDBJ whole genome shotgun (WGS) entry which is preliminary data.</text>
</comment>
<evidence type="ECO:0000259" key="1">
    <source>
        <dbReference type="Pfam" id="PF16507"/>
    </source>
</evidence>
<dbReference type="GO" id="GO:0000502">
    <property type="term" value="C:proteasome complex"/>
    <property type="evidence" value="ECO:0007669"/>
    <property type="project" value="UniProtKB-KW"/>
</dbReference>
<evidence type="ECO:0000313" key="3">
    <source>
        <dbReference type="Proteomes" id="UP000324222"/>
    </source>
</evidence>
<dbReference type="InterPro" id="IPR032430">
    <property type="entry name" value="Blm10_mid"/>
</dbReference>
<dbReference type="GO" id="GO:0005829">
    <property type="term" value="C:cytosol"/>
    <property type="evidence" value="ECO:0007669"/>
    <property type="project" value="TreeGrafter"/>
</dbReference>
<accession>A0A5B7EKZ3</accession>
<keyword evidence="2" id="KW-0647">Proteasome</keyword>
<organism evidence="2 3">
    <name type="scientific">Portunus trituberculatus</name>
    <name type="common">Swimming crab</name>
    <name type="synonym">Neptunus trituberculatus</name>
    <dbReference type="NCBI Taxonomy" id="210409"/>
    <lineage>
        <taxon>Eukaryota</taxon>
        <taxon>Metazoa</taxon>
        <taxon>Ecdysozoa</taxon>
        <taxon>Arthropoda</taxon>
        <taxon>Crustacea</taxon>
        <taxon>Multicrustacea</taxon>
        <taxon>Malacostraca</taxon>
        <taxon>Eumalacostraca</taxon>
        <taxon>Eucarida</taxon>
        <taxon>Decapoda</taxon>
        <taxon>Pleocyemata</taxon>
        <taxon>Brachyura</taxon>
        <taxon>Eubrachyura</taxon>
        <taxon>Portunoidea</taxon>
        <taxon>Portunidae</taxon>
        <taxon>Portuninae</taxon>
        <taxon>Portunus</taxon>
    </lineage>
</organism>
<sequence length="382" mass="43268">MPNQLRRPAVVRNLAESRDARERRDNPEKWRDDHGFAINLDQPVFLAHLSGTRMRGIPGPSKVAAGGIALQTSWHNSCDKNRGESCSSPLTDTVVPPGGAGGEGLAAVVPRRPSGNMEESSSLGFKPQKQVVYNKLLPYKEHLDSEILEQIREIKENLSKALILGDIRPGCVHWVAKLSRFVKLYGICFSKEDHMKLVKLMYELAVSLNQEFWIMAKFAQMLTVLLKKKELLSPDELVLEWRPLYDLYNSLFYNSYNTIGMLMLPSMVMELSKGKLPFPTPLPKLGTTRTTTTNCVWVLRSFRLPVSYKKTHVGKGDGLSQFASSMFIVANLGGDSKTQENLNRLFKSLESYYHPSNSGPWSRHLHDFLNKLSLLFIRRLHR</sequence>
<dbReference type="GO" id="GO:0016504">
    <property type="term" value="F:peptidase activator activity"/>
    <property type="evidence" value="ECO:0007669"/>
    <property type="project" value="InterPro"/>
</dbReference>
<dbReference type="PANTHER" id="PTHR32170">
    <property type="entry name" value="PROTEASOME ACTIVATOR COMPLEX SUBUNIT 4"/>
    <property type="match status" value="1"/>
</dbReference>
<feature type="domain" description="Proteasome activator Blm10 middle HEAT repeats region" evidence="1">
    <location>
        <begin position="342"/>
        <end position="381"/>
    </location>
</feature>
<dbReference type="GO" id="GO:0005634">
    <property type="term" value="C:nucleus"/>
    <property type="evidence" value="ECO:0007669"/>
    <property type="project" value="TreeGrafter"/>
</dbReference>
<dbReference type="EMBL" id="VSRR010002926">
    <property type="protein sequence ID" value="MPC33856.1"/>
    <property type="molecule type" value="Genomic_DNA"/>
</dbReference>
<dbReference type="AlphaFoldDB" id="A0A5B7EKZ3"/>
<dbReference type="PANTHER" id="PTHR32170:SF3">
    <property type="entry name" value="PROTEASOME ACTIVATOR COMPLEX SUBUNIT 4"/>
    <property type="match status" value="1"/>
</dbReference>
<name>A0A5B7EKZ3_PORTR</name>
<keyword evidence="3" id="KW-1185">Reference proteome</keyword>
<reference evidence="2 3" key="1">
    <citation type="submission" date="2019-05" db="EMBL/GenBank/DDBJ databases">
        <title>Another draft genome of Portunus trituberculatus and its Hox gene families provides insights of decapod evolution.</title>
        <authorList>
            <person name="Jeong J.-H."/>
            <person name="Song I."/>
            <person name="Kim S."/>
            <person name="Choi T."/>
            <person name="Kim D."/>
            <person name="Ryu S."/>
            <person name="Kim W."/>
        </authorList>
    </citation>
    <scope>NUCLEOTIDE SEQUENCE [LARGE SCALE GENOMIC DNA]</scope>
    <source>
        <tissue evidence="2">Muscle</tissue>
    </source>
</reference>
<dbReference type="Pfam" id="PF16507">
    <property type="entry name" value="HEAT_PSME4_mid"/>
    <property type="match status" value="1"/>
</dbReference>
<protein>
    <submittedName>
        <fullName evidence="2">Proteasome activator complex subunit 4B</fullName>
    </submittedName>
</protein>